<dbReference type="Proteomes" id="UP001141806">
    <property type="component" value="Unassembled WGS sequence"/>
</dbReference>
<evidence type="ECO:0000313" key="3">
    <source>
        <dbReference type="Proteomes" id="UP001141806"/>
    </source>
</evidence>
<gene>
    <name evidence="2" type="ORF">NE237_002056</name>
</gene>
<dbReference type="OrthoDB" id="1742475at2759"/>
<dbReference type="PANTHER" id="PTHR45717">
    <property type="entry name" value="OS12G0527900 PROTEIN"/>
    <property type="match status" value="1"/>
</dbReference>
<proteinExistence type="inferred from homology"/>
<comment type="similarity">
    <text evidence="1">Belongs to the PPR family. P subfamily.</text>
</comment>
<evidence type="ECO:0000313" key="2">
    <source>
        <dbReference type="EMBL" id="KAJ4976950.1"/>
    </source>
</evidence>
<dbReference type="AlphaFoldDB" id="A0A9Q0QZ35"/>
<organism evidence="2 3">
    <name type="scientific">Protea cynaroides</name>
    <dbReference type="NCBI Taxonomy" id="273540"/>
    <lineage>
        <taxon>Eukaryota</taxon>
        <taxon>Viridiplantae</taxon>
        <taxon>Streptophyta</taxon>
        <taxon>Embryophyta</taxon>
        <taxon>Tracheophyta</taxon>
        <taxon>Spermatophyta</taxon>
        <taxon>Magnoliopsida</taxon>
        <taxon>Proteales</taxon>
        <taxon>Proteaceae</taxon>
        <taxon>Protea</taxon>
    </lineage>
</organism>
<name>A0A9Q0QZ35_9MAGN</name>
<accession>A0A9Q0QZ35</accession>
<dbReference type="PANTHER" id="PTHR45717:SF10">
    <property type="entry name" value="OS10G0501000 PROTEIN"/>
    <property type="match status" value="1"/>
</dbReference>
<comment type="caution">
    <text evidence="2">The sequence shown here is derived from an EMBL/GenBank/DDBJ whole genome shotgun (WGS) entry which is preliminary data.</text>
</comment>
<reference evidence="2" key="1">
    <citation type="journal article" date="2023" name="Plant J.">
        <title>The genome of the king protea, Protea cynaroides.</title>
        <authorList>
            <person name="Chang J."/>
            <person name="Duong T.A."/>
            <person name="Schoeman C."/>
            <person name="Ma X."/>
            <person name="Roodt D."/>
            <person name="Barker N."/>
            <person name="Li Z."/>
            <person name="Van de Peer Y."/>
            <person name="Mizrachi E."/>
        </authorList>
    </citation>
    <scope>NUCLEOTIDE SEQUENCE</scope>
    <source>
        <tissue evidence="2">Young leaves</tissue>
    </source>
</reference>
<sequence>MNNVYSRLYKLYTQPGYCRIIRILFYSSEATNPSTSGSSGGSLYKRISPVGDPNASIVPVLNQWIEEGSTVSKKQLQAMVKQLKEYRRFKHALEVKESNLLKIGIQYQN</sequence>
<dbReference type="GO" id="GO:0005739">
    <property type="term" value="C:mitochondrion"/>
    <property type="evidence" value="ECO:0007669"/>
    <property type="project" value="TreeGrafter"/>
</dbReference>
<protein>
    <submittedName>
        <fullName evidence="2">Uncharacterized protein</fullName>
    </submittedName>
</protein>
<keyword evidence="3" id="KW-1185">Reference proteome</keyword>
<evidence type="ECO:0000256" key="1">
    <source>
        <dbReference type="ARBA" id="ARBA00007626"/>
    </source>
</evidence>
<dbReference type="EMBL" id="JAMYWD010000003">
    <property type="protein sequence ID" value="KAJ4976950.1"/>
    <property type="molecule type" value="Genomic_DNA"/>
</dbReference>